<dbReference type="HOGENOM" id="CLU_2567774_0_0_9"/>
<reference evidence="1 2" key="1">
    <citation type="submission" date="2010-08" db="EMBL/GenBank/DDBJ databases">
        <title>Complete sequence of Clostridium cellulovorans 743B.</title>
        <authorList>
            <consortium name="US DOE Joint Genome Institute"/>
            <person name="Lucas S."/>
            <person name="Copeland A."/>
            <person name="Lapidus A."/>
            <person name="Cheng J.-F."/>
            <person name="Bruce D."/>
            <person name="Goodwin L."/>
            <person name="Pitluck S."/>
            <person name="Chertkov O."/>
            <person name="Detter J.C."/>
            <person name="Han C."/>
            <person name="Tapia R."/>
            <person name="Land M."/>
            <person name="Hauser L."/>
            <person name="Chang Y.-J."/>
            <person name="Jeffries C."/>
            <person name="Kyrpides N."/>
            <person name="Ivanova N."/>
            <person name="Mikhailova N."/>
            <person name="Hemme C.L."/>
            <person name="Woyke T."/>
        </authorList>
    </citation>
    <scope>NUCLEOTIDE SEQUENCE [LARGE SCALE GENOMIC DNA]</scope>
    <source>
        <strain evidence="2">ATCC 35296 / DSM 3052 / OCM 3 / 743B</strain>
    </source>
</reference>
<dbReference type="eggNOG" id="ENOG502ZN64">
    <property type="taxonomic scope" value="Bacteria"/>
</dbReference>
<gene>
    <name evidence="1" type="ordered locus">Clocel_0820</name>
</gene>
<evidence type="ECO:0000313" key="2">
    <source>
        <dbReference type="Proteomes" id="UP000002730"/>
    </source>
</evidence>
<dbReference type="EMBL" id="CP002160">
    <property type="protein sequence ID" value="ADL50590.1"/>
    <property type="molecule type" value="Genomic_DNA"/>
</dbReference>
<accession>D9SSJ3</accession>
<evidence type="ECO:0000313" key="1">
    <source>
        <dbReference type="EMBL" id="ADL50590.1"/>
    </source>
</evidence>
<keyword evidence="2" id="KW-1185">Reference proteome</keyword>
<protein>
    <submittedName>
        <fullName evidence="1">Uncharacterized protein</fullName>
    </submittedName>
</protein>
<dbReference type="AlphaFoldDB" id="D9SSJ3"/>
<name>D9SSJ3_CLOC7</name>
<dbReference type="KEGG" id="ccb:Clocel_0820"/>
<proteinExistence type="predicted"/>
<dbReference type="STRING" id="573061.Clocel_0820"/>
<organism evidence="1 2">
    <name type="scientific">Clostridium cellulovorans (strain ATCC 35296 / DSM 3052 / OCM 3 / 743B)</name>
    <dbReference type="NCBI Taxonomy" id="573061"/>
    <lineage>
        <taxon>Bacteria</taxon>
        <taxon>Bacillati</taxon>
        <taxon>Bacillota</taxon>
        <taxon>Clostridia</taxon>
        <taxon>Eubacteriales</taxon>
        <taxon>Clostridiaceae</taxon>
        <taxon>Clostridium</taxon>
    </lineage>
</organism>
<dbReference type="Proteomes" id="UP000002730">
    <property type="component" value="Chromosome"/>
</dbReference>
<sequence>MLINLNDTDNFIIFSSLTDKVNKLREWDLIGKRDYNKLISGKSTEIKPILYKGVFIQGETNCQVVGYTTRKLIMVYMKLLL</sequence>